<dbReference type="Gene3D" id="1.20.1250.20">
    <property type="entry name" value="MFS general substrate transporter like domains"/>
    <property type="match status" value="2"/>
</dbReference>
<accession>A0A2N9IR97</accession>
<comment type="subcellular location">
    <subcellularLocation>
        <location evidence="1">Membrane</location>
        <topology evidence="1">Multi-pass membrane protein</topology>
    </subcellularLocation>
</comment>
<protein>
    <recommendedName>
        <fullName evidence="8">Major facilitator superfamily (MFS) profile domain-containing protein</fullName>
    </recommendedName>
</protein>
<feature type="transmembrane region" description="Helical" evidence="7">
    <location>
        <begin position="25"/>
        <end position="49"/>
    </location>
</feature>
<dbReference type="AlphaFoldDB" id="A0A2N9IR97"/>
<gene>
    <name evidence="9" type="ORF">FSB_LOCUS55909</name>
</gene>
<evidence type="ECO:0000256" key="5">
    <source>
        <dbReference type="ARBA" id="ARBA00022989"/>
    </source>
</evidence>
<organism evidence="9">
    <name type="scientific">Fagus sylvatica</name>
    <name type="common">Beechnut</name>
    <dbReference type="NCBI Taxonomy" id="28930"/>
    <lineage>
        <taxon>Eukaryota</taxon>
        <taxon>Viridiplantae</taxon>
        <taxon>Streptophyta</taxon>
        <taxon>Embryophyta</taxon>
        <taxon>Tracheophyta</taxon>
        <taxon>Spermatophyta</taxon>
        <taxon>Magnoliopsida</taxon>
        <taxon>eudicotyledons</taxon>
        <taxon>Gunneridae</taxon>
        <taxon>Pentapetalae</taxon>
        <taxon>rosids</taxon>
        <taxon>fabids</taxon>
        <taxon>Fagales</taxon>
        <taxon>Fagaceae</taxon>
        <taxon>Fagus</taxon>
    </lineage>
</organism>
<dbReference type="GO" id="GO:0022857">
    <property type="term" value="F:transmembrane transporter activity"/>
    <property type="evidence" value="ECO:0007669"/>
    <property type="project" value="InterPro"/>
</dbReference>
<evidence type="ECO:0000256" key="6">
    <source>
        <dbReference type="ARBA" id="ARBA00023136"/>
    </source>
</evidence>
<dbReference type="InterPro" id="IPR036259">
    <property type="entry name" value="MFS_trans_sf"/>
</dbReference>
<feature type="transmembrane region" description="Helical" evidence="7">
    <location>
        <begin position="207"/>
        <end position="231"/>
    </location>
</feature>
<reference evidence="9" key="1">
    <citation type="submission" date="2018-02" db="EMBL/GenBank/DDBJ databases">
        <authorList>
            <person name="Cohen D.B."/>
            <person name="Kent A.D."/>
        </authorList>
    </citation>
    <scope>NUCLEOTIDE SEQUENCE</scope>
</reference>
<dbReference type="Pfam" id="PF00083">
    <property type="entry name" value="Sugar_tr"/>
    <property type="match status" value="1"/>
</dbReference>
<feature type="domain" description="Major facilitator superfamily (MFS) profile" evidence="8">
    <location>
        <begin position="1"/>
        <end position="268"/>
    </location>
</feature>
<dbReference type="PROSITE" id="PS50850">
    <property type="entry name" value="MFS"/>
    <property type="match status" value="1"/>
</dbReference>
<evidence type="ECO:0000256" key="4">
    <source>
        <dbReference type="ARBA" id="ARBA00022692"/>
    </source>
</evidence>
<dbReference type="InterPro" id="IPR005828">
    <property type="entry name" value="MFS_sugar_transport-like"/>
</dbReference>
<feature type="transmembrane region" description="Helical" evidence="7">
    <location>
        <begin position="178"/>
        <end position="198"/>
    </location>
</feature>
<dbReference type="PANTHER" id="PTHR48021">
    <property type="match status" value="1"/>
</dbReference>
<keyword evidence="3" id="KW-0813">Transport</keyword>
<evidence type="ECO:0000256" key="3">
    <source>
        <dbReference type="ARBA" id="ARBA00022597"/>
    </source>
</evidence>
<name>A0A2N9IR97_FAGSY</name>
<keyword evidence="6 7" id="KW-0472">Membrane</keyword>
<sequence length="268" mass="28616">MEEELLPRSTVTVEDMPPSGASGSATFVLLLSTMVALCGSMCIGCASGYSSHVKSGIMKDLGLSMSEFILCLGVSLMYFVGNVVTWRTLVLIGAIPSLLQLVGLFFVPESPRWLATIGKEKELEAALQRLRGTNVDISQEAADIIVGLGLMLLQQFGGINGIAFYASSIFAEAGFPSSIGTIAMALIQIPATALSVILTDKSGRRPLLLVSAVGMCLSSFLVGLAFCFQDLHRLKELTPILVLIGILGLWYLEVELSLEKAHFNVTPN</sequence>
<evidence type="ECO:0000259" key="8">
    <source>
        <dbReference type="PROSITE" id="PS50850"/>
    </source>
</evidence>
<feature type="transmembrane region" description="Helical" evidence="7">
    <location>
        <begin position="61"/>
        <end position="80"/>
    </location>
</feature>
<feature type="transmembrane region" description="Helical" evidence="7">
    <location>
        <begin position="144"/>
        <end position="166"/>
    </location>
</feature>
<evidence type="ECO:0000256" key="1">
    <source>
        <dbReference type="ARBA" id="ARBA00004141"/>
    </source>
</evidence>
<comment type="similarity">
    <text evidence="2">Belongs to the major facilitator superfamily. Sugar transporter (TC 2.A.1.1) family.</text>
</comment>
<feature type="transmembrane region" description="Helical" evidence="7">
    <location>
        <begin position="86"/>
        <end position="107"/>
    </location>
</feature>
<proteinExistence type="inferred from homology"/>
<dbReference type="PANTHER" id="PTHR48021:SF93">
    <property type="entry name" value="SUGAR TRANSPORTER ERD6-LIKE 1-RELATED"/>
    <property type="match status" value="1"/>
</dbReference>
<keyword evidence="4 7" id="KW-0812">Transmembrane</keyword>
<dbReference type="GO" id="GO:0016020">
    <property type="term" value="C:membrane"/>
    <property type="evidence" value="ECO:0007669"/>
    <property type="project" value="UniProtKB-SubCell"/>
</dbReference>
<keyword evidence="3" id="KW-0762">Sugar transport</keyword>
<dbReference type="InterPro" id="IPR050549">
    <property type="entry name" value="MFS_Trehalose_Transporter"/>
</dbReference>
<keyword evidence="5 7" id="KW-1133">Transmembrane helix</keyword>
<feature type="transmembrane region" description="Helical" evidence="7">
    <location>
        <begin position="237"/>
        <end position="254"/>
    </location>
</feature>
<evidence type="ECO:0000256" key="7">
    <source>
        <dbReference type="SAM" id="Phobius"/>
    </source>
</evidence>
<dbReference type="SUPFAM" id="SSF103473">
    <property type="entry name" value="MFS general substrate transporter"/>
    <property type="match status" value="1"/>
</dbReference>
<dbReference type="InterPro" id="IPR020846">
    <property type="entry name" value="MFS_dom"/>
</dbReference>
<dbReference type="EMBL" id="OIVN01006217">
    <property type="protein sequence ID" value="SPD28027.1"/>
    <property type="molecule type" value="Genomic_DNA"/>
</dbReference>
<evidence type="ECO:0000256" key="2">
    <source>
        <dbReference type="ARBA" id="ARBA00010992"/>
    </source>
</evidence>
<evidence type="ECO:0000313" key="9">
    <source>
        <dbReference type="EMBL" id="SPD28027.1"/>
    </source>
</evidence>